<dbReference type="EMBL" id="WUUS01000002">
    <property type="protein sequence ID" value="MXR40369.1"/>
    <property type="molecule type" value="Genomic_DNA"/>
</dbReference>
<dbReference type="AlphaFoldDB" id="A0A6B0T190"/>
<feature type="transmembrane region" description="Helical" evidence="1">
    <location>
        <begin position="90"/>
        <end position="116"/>
    </location>
</feature>
<keyword evidence="1" id="KW-0812">Transmembrane</keyword>
<dbReference type="OrthoDB" id="82282at2157"/>
<dbReference type="Proteomes" id="UP000437065">
    <property type="component" value="Unassembled WGS sequence"/>
</dbReference>
<organism evidence="3 4">
    <name type="scientific">Halobaculum saliterrae</name>
    <dbReference type="NCBI Taxonomy" id="2073113"/>
    <lineage>
        <taxon>Archaea</taxon>
        <taxon>Methanobacteriati</taxon>
        <taxon>Methanobacteriota</taxon>
        <taxon>Stenosarchaea group</taxon>
        <taxon>Halobacteria</taxon>
        <taxon>Halobacteriales</taxon>
        <taxon>Haloferacaceae</taxon>
        <taxon>Halobaculum</taxon>
    </lineage>
</organism>
<proteinExistence type="predicted"/>
<comment type="caution">
    <text evidence="3">The sequence shown here is derived from an EMBL/GenBank/DDBJ whole genome shotgun (WGS) entry which is preliminary data.</text>
</comment>
<feature type="transmembrane region" description="Helical" evidence="1">
    <location>
        <begin position="178"/>
        <end position="200"/>
    </location>
</feature>
<feature type="domain" description="DUF1616" evidence="2">
    <location>
        <begin position="29"/>
        <end position="334"/>
    </location>
</feature>
<dbReference type="RefSeq" id="WP_159663423.1">
    <property type="nucleotide sequence ID" value="NZ_WUUS01000002.1"/>
</dbReference>
<protein>
    <submittedName>
        <fullName evidence="3">DUF1616 domain-containing protein</fullName>
    </submittedName>
</protein>
<dbReference type="Pfam" id="PF07760">
    <property type="entry name" value="DUF1616"/>
    <property type="match status" value="1"/>
</dbReference>
<keyword evidence="4" id="KW-1185">Reference proteome</keyword>
<name>A0A6B0T190_9EURY</name>
<keyword evidence="1" id="KW-0472">Membrane</keyword>
<feature type="transmembrane region" description="Helical" evidence="1">
    <location>
        <begin position="20"/>
        <end position="41"/>
    </location>
</feature>
<feature type="transmembrane region" description="Helical" evidence="1">
    <location>
        <begin position="122"/>
        <end position="141"/>
    </location>
</feature>
<evidence type="ECO:0000259" key="2">
    <source>
        <dbReference type="Pfam" id="PF07760"/>
    </source>
</evidence>
<gene>
    <name evidence="3" type="ORF">GRX01_03230</name>
</gene>
<evidence type="ECO:0000256" key="1">
    <source>
        <dbReference type="SAM" id="Phobius"/>
    </source>
</evidence>
<evidence type="ECO:0000313" key="4">
    <source>
        <dbReference type="Proteomes" id="UP000437065"/>
    </source>
</evidence>
<sequence>MSDGEGSRHGWQGSLTRLPVDMFLTATYAVLVGLAALTGAIGGPGMVILVGPLVLFLPGYAMLSILFPGTGKSRADPIDSRPLGGAGIDWFERVSLSVGISVAVLPLLMVLLAAVGTQPTRVTVSVTVVGFVVLASALGAYRRVALPEERRYELPVHRWLSEVRTLNESSGVTRVDRAGAVVLGVVVILALAGLSVGLAAPPDGESYTEVALLTPGEDGPVAEGYPNAVASDEPLELVLSIENNLGRATEYEYVVVLDRVSSAANGTELTVLERDVLERRNVSLADGETATQPLSLVPSMLGRDLRLSVFVYEEAAPEFPSRSNADEHLYIWLDVEDRG</sequence>
<evidence type="ECO:0000313" key="3">
    <source>
        <dbReference type="EMBL" id="MXR40369.1"/>
    </source>
</evidence>
<accession>A0A6B0T190</accession>
<reference evidence="3 4" key="1">
    <citation type="submission" date="2019-12" db="EMBL/GenBank/DDBJ databases">
        <title>Isolation and characterization of three novel carbon monoxide-oxidizing members of Halobacteria from salione crusts and soils.</title>
        <authorList>
            <person name="Myers M.R."/>
            <person name="King G.M."/>
        </authorList>
    </citation>
    <scope>NUCLEOTIDE SEQUENCE [LARGE SCALE GENOMIC DNA]</scope>
    <source>
        <strain evidence="3 4">WSA2</strain>
    </source>
</reference>
<feature type="transmembrane region" description="Helical" evidence="1">
    <location>
        <begin position="47"/>
        <end position="69"/>
    </location>
</feature>
<dbReference type="InterPro" id="IPR011674">
    <property type="entry name" value="DUF1616"/>
</dbReference>
<keyword evidence="1" id="KW-1133">Transmembrane helix</keyword>